<keyword evidence="2" id="KW-1133">Transmembrane helix</keyword>
<dbReference type="Proteomes" id="UP000656804">
    <property type="component" value="Unassembled WGS sequence"/>
</dbReference>
<dbReference type="EMBL" id="JADIVZ010000017">
    <property type="protein sequence ID" value="MBF4163932.1"/>
    <property type="molecule type" value="Genomic_DNA"/>
</dbReference>
<dbReference type="RefSeq" id="WP_194505192.1">
    <property type="nucleotide sequence ID" value="NZ_JADIVZ010000017.1"/>
</dbReference>
<accession>A0A930V1Z6</accession>
<evidence type="ECO:0000256" key="1">
    <source>
        <dbReference type="SAM" id="MobiDB-lite"/>
    </source>
</evidence>
<proteinExistence type="predicted"/>
<evidence type="ECO:0000313" key="3">
    <source>
        <dbReference type="EMBL" id="MBF4163932.1"/>
    </source>
</evidence>
<name>A0A930V1Z6_9ACTN</name>
<evidence type="ECO:0000256" key="2">
    <source>
        <dbReference type="SAM" id="Phobius"/>
    </source>
</evidence>
<gene>
    <name evidence="3" type="ORF">ISG29_19850</name>
</gene>
<keyword evidence="2" id="KW-0812">Transmembrane</keyword>
<feature type="region of interest" description="Disordered" evidence="1">
    <location>
        <begin position="97"/>
        <end position="144"/>
    </location>
</feature>
<sequence length="255" mass="25935">MPDPLPHEQDAHLRALLAGARHREPMPAEVVDRLDGVLARLAAGELGPPAEPVPDSPPASAAVVDLGRRRRRRVGALLAAAAVVLVVGAGIGQLVRSGVSSGDDSASSAAADRDSSLSESAQSPDARNPQDLASSESLLTDGSGAAGGEAGRIIVLEGALPAVTDDGFATTASRVRQRLGARNAASSASDSAAPRASREWQGCAPADWGKGRLVAVRYDGGPAVLAFRPAVGEIEVVDLLQCGTAAVLRTATLQR</sequence>
<protein>
    <submittedName>
        <fullName evidence="3">Uncharacterized protein</fullName>
    </submittedName>
</protein>
<feature type="compositionally biased region" description="Low complexity" evidence="1">
    <location>
        <begin position="97"/>
        <end position="110"/>
    </location>
</feature>
<keyword evidence="2" id="KW-0472">Membrane</keyword>
<reference evidence="3" key="1">
    <citation type="submission" date="2020-11" db="EMBL/GenBank/DDBJ databases">
        <title>Nocardioides sp. CBS4Y-1, whole genome shotgun sequence.</title>
        <authorList>
            <person name="Tuo L."/>
        </authorList>
    </citation>
    <scope>NUCLEOTIDE SEQUENCE</scope>
    <source>
        <strain evidence="3">CBS4Y-1</strain>
    </source>
</reference>
<evidence type="ECO:0000313" key="4">
    <source>
        <dbReference type="Proteomes" id="UP000656804"/>
    </source>
</evidence>
<comment type="caution">
    <text evidence="3">The sequence shown here is derived from an EMBL/GenBank/DDBJ whole genome shotgun (WGS) entry which is preliminary data.</text>
</comment>
<organism evidence="3 4">
    <name type="scientific">Nocardioides acrostichi</name>
    <dbReference type="NCBI Taxonomy" id="2784339"/>
    <lineage>
        <taxon>Bacteria</taxon>
        <taxon>Bacillati</taxon>
        <taxon>Actinomycetota</taxon>
        <taxon>Actinomycetes</taxon>
        <taxon>Propionibacteriales</taxon>
        <taxon>Nocardioidaceae</taxon>
        <taxon>Nocardioides</taxon>
    </lineage>
</organism>
<feature type="compositionally biased region" description="Polar residues" evidence="1">
    <location>
        <begin position="119"/>
        <end position="140"/>
    </location>
</feature>
<keyword evidence="4" id="KW-1185">Reference proteome</keyword>
<feature type="transmembrane region" description="Helical" evidence="2">
    <location>
        <begin position="74"/>
        <end position="95"/>
    </location>
</feature>
<dbReference type="AlphaFoldDB" id="A0A930V1Z6"/>